<dbReference type="SUPFAM" id="SSF49879">
    <property type="entry name" value="SMAD/FHA domain"/>
    <property type="match status" value="1"/>
</dbReference>
<dbReference type="Pfam" id="PF00498">
    <property type="entry name" value="FHA"/>
    <property type="match status" value="1"/>
</dbReference>
<evidence type="ECO:0000256" key="1">
    <source>
        <dbReference type="ARBA" id="ARBA00005575"/>
    </source>
</evidence>
<dbReference type="InterPro" id="IPR017441">
    <property type="entry name" value="Protein_kinase_ATP_BS"/>
</dbReference>
<dbReference type="InterPro" id="IPR008271">
    <property type="entry name" value="Ser/Thr_kinase_AS"/>
</dbReference>
<dbReference type="PROSITE" id="PS00107">
    <property type="entry name" value="PROTEIN_KINASE_ATP"/>
    <property type="match status" value="1"/>
</dbReference>
<dbReference type="STRING" id="984487.A0A1E4SGX7"/>
<dbReference type="InterPro" id="IPR008984">
    <property type="entry name" value="SMAD_FHA_dom_sf"/>
</dbReference>
<evidence type="ECO:0000259" key="8">
    <source>
        <dbReference type="PROSITE" id="PS50011"/>
    </source>
</evidence>
<dbReference type="PROSITE" id="PS50011">
    <property type="entry name" value="PROTEIN_KINASE_DOM"/>
    <property type="match status" value="1"/>
</dbReference>
<feature type="compositionally biased region" description="Polar residues" evidence="6">
    <location>
        <begin position="452"/>
        <end position="462"/>
    </location>
</feature>
<dbReference type="Proteomes" id="UP000094285">
    <property type="component" value="Unassembled WGS sequence"/>
</dbReference>
<dbReference type="Gene3D" id="1.10.510.10">
    <property type="entry name" value="Transferase(Phosphotransferase) domain 1"/>
    <property type="match status" value="1"/>
</dbReference>
<dbReference type="GO" id="GO:0000077">
    <property type="term" value="P:DNA damage checkpoint signaling"/>
    <property type="evidence" value="ECO:0007669"/>
    <property type="project" value="EnsemblFungi"/>
</dbReference>
<evidence type="ECO:0000256" key="2">
    <source>
        <dbReference type="ARBA" id="ARBA00022741"/>
    </source>
</evidence>
<sequence length="491" mass="55834">MSLSRKRILSFSENAPKRQVRRYENIARLYSTRSGQSHIVIPRKPTGVVIGRSSLCDIKIVGSDVSSKHCQLTLTINNSQEHLYITDLSSNGLYINDELCGKGTNTLLKSGDKVGFAKTGGQFIFRYSFDEEEGTVKTHKRTFFDDYILGNQLGSGHYAVVKEARDRTTGDIVAVKVFHPNKSSNGDTNDAKLQQEMNLLLSINHPNIVKFISHYIEPLNQNTVSTYLVLEKMNNGELFQRIVNKLKLRQDETKAIFKQLLSGVHYLHENNIIHRDIKPENILLDVTPRTSLNEKQTGPWDDHEYDVKVKIADFGLAKFIGELKFTNTLCGTPAYVAPEILLNDRNYSTKVDLWLAGVLLYVCLCGFPPFSDELAPPNMKDQILQGKYAFYSPYWDDISDSALDLISNLLVVDARDRFDIVRTCHHFWFGEADQQVRAVSDTEEQDMEEDVPSQSSSQVKRQVLRSNTQPMTLKERFTSELNFGYDRSSIL</sequence>
<dbReference type="PROSITE" id="PS50006">
    <property type="entry name" value="FHA_DOMAIN"/>
    <property type="match status" value="1"/>
</dbReference>
<evidence type="ECO:0000256" key="4">
    <source>
        <dbReference type="PROSITE-ProRule" id="PRU10141"/>
    </source>
</evidence>
<feature type="domain" description="FHA" evidence="7">
    <location>
        <begin position="48"/>
        <end position="100"/>
    </location>
</feature>
<dbReference type="GO" id="GO:0005524">
    <property type="term" value="F:ATP binding"/>
    <property type="evidence" value="ECO:0007669"/>
    <property type="project" value="UniProtKB-UniRule"/>
</dbReference>
<organism evidence="9 10">
    <name type="scientific">Suhomyces tanzawaensis NRRL Y-17324</name>
    <dbReference type="NCBI Taxonomy" id="984487"/>
    <lineage>
        <taxon>Eukaryota</taxon>
        <taxon>Fungi</taxon>
        <taxon>Dikarya</taxon>
        <taxon>Ascomycota</taxon>
        <taxon>Saccharomycotina</taxon>
        <taxon>Pichiomycetes</taxon>
        <taxon>Debaryomycetaceae</taxon>
        <taxon>Suhomyces</taxon>
    </lineage>
</organism>
<dbReference type="SUPFAM" id="SSF56112">
    <property type="entry name" value="Protein kinase-like (PK-like)"/>
    <property type="match status" value="1"/>
</dbReference>
<evidence type="ECO:0000256" key="6">
    <source>
        <dbReference type="SAM" id="MobiDB-lite"/>
    </source>
</evidence>
<keyword evidence="9" id="KW-0808">Transferase</keyword>
<feature type="binding site" evidence="4">
    <location>
        <position position="176"/>
    </location>
    <ligand>
        <name>ATP</name>
        <dbReference type="ChEBI" id="CHEBI:30616"/>
    </ligand>
</feature>
<dbReference type="AlphaFoldDB" id="A0A1E4SGX7"/>
<dbReference type="SMART" id="SM00240">
    <property type="entry name" value="FHA"/>
    <property type="match status" value="1"/>
</dbReference>
<keyword evidence="2 4" id="KW-0547">Nucleotide-binding</keyword>
<keyword evidence="9" id="KW-0418">Kinase</keyword>
<accession>A0A1E4SGX7</accession>
<dbReference type="InterPro" id="IPR000253">
    <property type="entry name" value="FHA_dom"/>
</dbReference>
<feature type="region of interest" description="Disordered" evidence="6">
    <location>
        <begin position="439"/>
        <end position="462"/>
    </location>
</feature>
<dbReference type="Pfam" id="PF00069">
    <property type="entry name" value="Pkinase"/>
    <property type="match status" value="1"/>
</dbReference>
<dbReference type="GO" id="GO:0004674">
    <property type="term" value="F:protein serine/threonine kinase activity"/>
    <property type="evidence" value="ECO:0007669"/>
    <property type="project" value="UniProtKB-KW"/>
</dbReference>
<reference evidence="10" key="1">
    <citation type="submission" date="2016-05" db="EMBL/GenBank/DDBJ databases">
        <title>Comparative genomics of biotechnologically important yeasts.</title>
        <authorList>
            <consortium name="DOE Joint Genome Institute"/>
            <person name="Riley R."/>
            <person name="Haridas S."/>
            <person name="Wolfe K.H."/>
            <person name="Lopes M.R."/>
            <person name="Hittinger C.T."/>
            <person name="Goker M."/>
            <person name="Salamov A."/>
            <person name="Wisecaver J."/>
            <person name="Long T.M."/>
            <person name="Aerts A.L."/>
            <person name="Barry K."/>
            <person name="Choi C."/>
            <person name="Clum A."/>
            <person name="Coughlan A.Y."/>
            <person name="Deshpande S."/>
            <person name="Douglass A.P."/>
            <person name="Hanson S.J."/>
            <person name="Klenk H.-P."/>
            <person name="Labutti K."/>
            <person name="Lapidus A."/>
            <person name="Lindquist E."/>
            <person name="Lipzen A."/>
            <person name="Meier-Kolthoff J.P."/>
            <person name="Ohm R.A."/>
            <person name="Otillar R.P."/>
            <person name="Pangilinan J."/>
            <person name="Peng Y."/>
            <person name="Rokas A."/>
            <person name="Rosa C.A."/>
            <person name="Scheuner C."/>
            <person name="Sibirny A.A."/>
            <person name="Slot J.C."/>
            <person name="Stielow J.B."/>
            <person name="Sun H."/>
            <person name="Kurtzman C.P."/>
            <person name="Blackwell M."/>
            <person name="Grigoriev I.V."/>
            <person name="Jeffries T.W."/>
        </authorList>
    </citation>
    <scope>NUCLEOTIDE SEQUENCE [LARGE SCALE GENOMIC DNA]</scope>
    <source>
        <strain evidence="10">NRRL Y-17324</strain>
    </source>
</reference>
<protein>
    <submittedName>
        <fullName evidence="9">Pkinase-domain-containing protein</fullName>
    </submittedName>
</protein>
<dbReference type="PANTHER" id="PTHR24347">
    <property type="entry name" value="SERINE/THREONINE-PROTEIN KINASE"/>
    <property type="match status" value="1"/>
</dbReference>
<keyword evidence="10" id="KW-1185">Reference proteome</keyword>
<name>A0A1E4SGX7_9ASCO</name>
<dbReference type="OrthoDB" id="407410at2759"/>
<keyword evidence="5" id="KW-0723">Serine/threonine-protein kinase</keyword>
<dbReference type="EMBL" id="KV453913">
    <property type="protein sequence ID" value="ODV78763.1"/>
    <property type="molecule type" value="Genomic_DNA"/>
</dbReference>
<dbReference type="FunFam" id="1.10.510.10:FF:000571">
    <property type="entry name" value="Maternal embryonic leucine zipper kinase"/>
    <property type="match status" value="1"/>
</dbReference>
<dbReference type="SMART" id="SM00220">
    <property type="entry name" value="S_TKc"/>
    <property type="match status" value="1"/>
</dbReference>
<dbReference type="InterPro" id="IPR011009">
    <property type="entry name" value="Kinase-like_dom_sf"/>
</dbReference>
<keyword evidence="3 4" id="KW-0067">ATP-binding</keyword>
<feature type="domain" description="Protein kinase" evidence="8">
    <location>
        <begin position="147"/>
        <end position="429"/>
    </location>
</feature>
<dbReference type="CDD" id="cd05117">
    <property type="entry name" value="STKc_CAMK"/>
    <property type="match status" value="1"/>
</dbReference>
<evidence type="ECO:0000313" key="10">
    <source>
        <dbReference type="Proteomes" id="UP000094285"/>
    </source>
</evidence>
<dbReference type="CDD" id="cd00060">
    <property type="entry name" value="FHA"/>
    <property type="match status" value="1"/>
</dbReference>
<dbReference type="PROSITE" id="PS00108">
    <property type="entry name" value="PROTEIN_KINASE_ST"/>
    <property type="match status" value="1"/>
</dbReference>
<evidence type="ECO:0000256" key="5">
    <source>
        <dbReference type="RuleBase" id="RU000304"/>
    </source>
</evidence>
<dbReference type="GeneID" id="30985194"/>
<evidence type="ECO:0000256" key="3">
    <source>
        <dbReference type="ARBA" id="ARBA00022840"/>
    </source>
</evidence>
<dbReference type="GO" id="GO:0031297">
    <property type="term" value="P:replication fork processing"/>
    <property type="evidence" value="ECO:0007669"/>
    <property type="project" value="EnsemblFungi"/>
</dbReference>
<proteinExistence type="inferred from homology"/>
<feature type="compositionally biased region" description="Acidic residues" evidence="6">
    <location>
        <begin position="441"/>
        <end position="451"/>
    </location>
</feature>
<gene>
    <name evidence="9" type="ORF">CANTADRAFT_7102</name>
</gene>
<dbReference type="Gene3D" id="2.60.200.20">
    <property type="match status" value="1"/>
</dbReference>
<dbReference type="RefSeq" id="XP_020063885.1">
    <property type="nucleotide sequence ID" value="XM_020211058.1"/>
</dbReference>
<evidence type="ECO:0000313" key="9">
    <source>
        <dbReference type="EMBL" id="ODV78763.1"/>
    </source>
</evidence>
<evidence type="ECO:0000259" key="7">
    <source>
        <dbReference type="PROSITE" id="PS50006"/>
    </source>
</evidence>
<comment type="similarity">
    <text evidence="1">Belongs to the protein kinase superfamily. CAMK Ser/Thr protein kinase family. CHEK2 subfamily.</text>
</comment>
<dbReference type="GO" id="GO:0006303">
    <property type="term" value="P:double-strand break repair via nonhomologous end joining"/>
    <property type="evidence" value="ECO:0007669"/>
    <property type="project" value="EnsemblFungi"/>
</dbReference>
<dbReference type="InterPro" id="IPR000719">
    <property type="entry name" value="Prot_kinase_dom"/>
</dbReference>
<dbReference type="GO" id="GO:0030447">
    <property type="term" value="P:filamentous growth"/>
    <property type="evidence" value="ECO:0007669"/>
    <property type="project" value="UniProtKB-ARBA"/>
</dbReference>